<sequence length="458" mass="50682">MNAQATPVNPVAVLLHLEQRAQEARSTAELGFVMVNETWQLLRYRQAFIFVSDVLGKPALSNVSSLAVLPEESPFTVWLKGLAHHLWRPLAVTADSARLPTVRLWHAPELGERFAEGWAEWMPTHLLCLQLPGRDNSRRGMLLLACDTEPDEHTQALLARLGQTYAYCLAALTDKRPTLGARWQTWRRRPLRIFGLACAVALACLFPVRLSALAPAEVEAHNAMAIAAPQDGVVREFLVQPNQMVKKDQPLFSLDDTTLRNRRAVARQALEVARSEALLAAQKAFDNTQSKGELAALNGQVQEKQAEVTWIDEMLERNSVRAPRDGIAIFGDSNDWVGKPVVTGERIMQLADPQDAGVLVWLPVANAINLDAGSEIRLFLHVAPLSPLTASLVQTSYQATLSPDNIPSYRIRGQFQGDASQLARIGLKGTAKLYGEQVPLIYYVLRRPLAALHEWSGL</sequence>
<dbReference type="Proteomes" id="UP001252613">
    <property type="component" value="Unassembled WGS sequence"/>
</dbReference>
<evidence type="ECO:0008006" key="5">
    <source>
        <dbReference type="Google" id="ProtNLM"/>
    </source>
</evidence>
<protein>
    <recommendedName>
        <fullName evidence="5">HlyD family secretion protein</fullName>
    </recommendedName>
</protein>
<gene>
    <name evidence="3" type="ORF">J2W43_001899</name>
</gene>
<comment type="caution">
    <text evidence="3">The sequence shown here is derived from an EMBL/GenBank/DDBJ whole genome shotgun (WGS) entry which is preliminary data.</text>
</comment>
<keyword evidence="2" id="KW-0175">Coiled coil</keyword>
<dbReference type="InterPro" id="IPR050465">
    <property type="entry name" value="UPF0194_transport"/>
</dbReference>
<dbReference type="GO" id="GO:0030313">
    <property type="term" value="C:cell envelope"/>
    <property type="evidence" value="ECO:0007669"/>
    <property type="project" value="UniProtKB-SubCell"/>
</dbReference>
<evidence type="ECO:0000256" key="1">
    <source>
        <dbReference type="ARBA" id="ARBA00004196"/>
    </source>
</evidence>
<dbReference type="SUPFAM" id="SSF111369">
    <property type="entry name" value="HlyD-like secretion proteins"/>
    <property type="match status" value="1"/>
</dbReference>
<dbReference type="PANTHER" id="PTHR32347:SF23">
    <property type="entry name" value="BLL5650 PROTEIN"/>
    <property type="match status" value="1"/>
</dbReference>
<dbReference type="AlphaFoldDB" id="A0AAW8M8B2"/>
<dbReference type="EMBL" id="JAVDVC010000003">
    <property type="protein sequence ID" value="MDR6957918.1"/>
    <property type="molecule type" value="Genomic_DNA"/>
</dbReference>
<dbReference type="Gene3D" id="1.10.287.470">
    <property type="entry name" value="Helix hairpin bin"/>
    <property type="match status" value="1"/>
</dbReference>
<proteinExistence type="predicted"/>
<accession>A0AAW8M8B2</accession>
<dbReference type="PANTHER" id="PTHR32347">
    <property type="entry name" value="EFFLUX SYSTEM COMPONENT YKNX-RELATED"/>
    <property type="match status" value="1"/>
</dbReference>
<organism evidence="3 4">
    <name type="scientific">Pseudomonas brassicacearum</name>
    <dbReference type="NCBI Taxonomy" id="930166"/>
    <lineage>
        <taxon>Bacteria</taxon>
        <taxon>Pseudomonadati</taxon>
        <taxon>Pseudomonadota</taxon>
        <taxon>Gammaproteobacteria</taxon>
        <taxon>Pseudomonadales</taxon>
        <taxon>Pseudomonadaceae</taxon>
        <taxon>Pseudomonas</taxon>
    </lineage>
</organism>
<comment type="subcellular location">
    <subcellularLocation>
        <location evidence="1">Cell envelope</location>
    </subcellularLocation>
</comment>
<evidence type="ECO:0000256" key="2">
    <source>
        <dbReference type="ARBA" id="ARBA00023054"/>
    </source>
</evidence>
<name>A0AAW8M8B2_9PSED</name>
<evidence type="ECO:0000313" key="4">
    <source>
        <dbReference type="Proteomes" id="UP001252613"/>
    </source>
</evidence>
<reference evidence="3" key="1">
    <citation type="submission" date="2023-07" db="EMBL/GenBank/DDBJ databases">
        <title>Sorghum-associated microbial communities from plants grown in Nebraska, USA.</title>
        <authorList>
            <person name="Schachtman D."/>
        </authorList>
    </citation>
    <scope>NUCLEOTIDE SEQUENCE</scope>
    <source>
        <strain evidence="3">3432</strain>
    </source>
</reference>
<dbReference type="RefSeq" id="WP_310359209.1">
    <property type="nucleotide sequence ID" value="NZ_JAVDVC010000003.1"/>
</dbReference>
<dbReference type="Gene3D" id="2.40.50.100">
    <property type="match status" value="1"/>
</dbReference>
<evidence type="ECO:0000313" key="3">
    <source>
        <dbReference type="EMBL" id="MDR6957918.1"/>
    </source>
</evidence>